<keyword evidence="3" id="KW-0548">Nucleotidyltransferase</keyword>
<dbReference type="Proteomes" id="UP001151760">
    <property type="component" value="Unassembled WGS sequence"/>
</dbReference>
<gene>
    <name evidence="3" type="ORF">Tco_1019936</name>
</gene>
<dbReference type="PANTHER" id="PTHR33223:SF11">
    <property type="entry name" value="ELEMENT PROTEIN, PUTATIVE-RELATED"/>
    <property type="match status" value="1"/>
</dbReference>
<dbReference type="EMBL" id="BQNB010017901">
    <property type="protein sequence ID" value="GJT68456.1"/>
    <property type="molecule type" value="Genomic_DNA"/>
</dbReference>
<evidence type="ECO:0000313" key="4">
    <source>
        <dbReference type="Proteomes" id="UP001151760"/>
    </source>
</evidence>
<proteinExistence type="predicted"/>
<feature type="compositionally biased region" description="Low complexity" evidence="1">
    <location>
        <begin position="9"/>
        <end position="21"/>
    </location>
</feature>
<comment type="caution">
    <text evidence="3">The sequence shown here is derived from an EMBL/GenBank/DDBJ whole genome shotgun (WGS) entry which is preliminary data.</text>
</comment>
<organism evidence="3 4">
    <name type="scientific">Tanacetum coccineum</name>
    <dbReference type="NCBI Taxonomy" id="301880"/>
    <lineage>
        <taxon>Eukaryota</taxon>
        <taxon>Viridiplantae</taxon>
        <taxon>Streptophyta</taxon>
        <taxon>Embryophyta</taxon>
        <taxon>Tracheophyta</taxon>
        <taxon>Spermatophyta</taxon>
        <taxon>Magnoliopsida</taxon>
        <taxon>eudicotyledons</taxon>
        <taxon>Gunneridae</taxon>
        <taxon>Pentapetalae</taxon>
        <taxon>asterids</taxon>
        <taxon>campanulids</taxon>
        <taxon>Asterales</taxon>
        <taxon>Asteraceae</taxon>
        <taxon>Asteroideae</taxon>
        <taxon>Anthemideae</taxon>
        <taxon>Anthemidinae</taxon>
        <taxon>Tanacetum</taxon>
    </lineage>
</organism>
<feature type="region of interest" description="Disordered" evidence="1">
    <location>
        <begin position="424"/>
        <end position="444"/>
    </location>
</feature>
<dbReference type="Pfam" id="PF03732">
    <property type="entry name" value="Retrotrans_gag"/>
    <property type="match status" value="1"/>
</dbReference>
<feature type="domain" description="Retrotransposon gag" evidence="2">
    <location>
        <begin position="300"/>
        <end position="392"/>
    </location>
</feature>
<feature type="region of interest" description="Disordered" evidence="1">
    <location>
        <begin position="1"/>
        <end position="65"/>
    </location>
</feature>
<evidence type="ECO:0000256" key="1">
    <source>
        <dbReference type="SAM" id="MobiDB-lite"/>
    </source>
</evidence>
<sequence length="495" mass="55183">MQDSKTNMNVSNSTSIESSNSVRRPKSNDTKSKDRVLKNTNDKRSPIHVQKMSSSVSIDSNKRETMNSTVCQPNVSVLNTKTINVVNDGSNIVCVSYDKDVFLLSHEKCVTHYALSRDSKVKMIENEAKTGNFKFVAIKSAYYSKSRQSREKSPSMPLEEHGKMRPKCMSTRSSARRLLSPIEDPEKLISRRNRSEPSLLFDLEEDDMAGQAPPQGPIPDLRSMEELLQAPTDGVGDAIVVPPILANQFELKTGLLNLVTAISFHGFENDDPHSHIRRFTKITQTVKLNQVPPDVIKLMLFPFSLEGAARTWLEKEPPNSITTWNDLVSKFVNHFFPPSKTTNLRNEITRFQQRFGETFAEAWDRFKDLLNKCPHHGFSPLHQIDTFYNSLSQADQDSLNSAAGGNFLTKNTQEALTIIENKSKVQTSRNKPQVASASGSSAQDAHISSLTKQVEALLALHRPVDSTQNGVNSVQNGCETCGGPHPYFECQATDG</sequence>
<feature type="region of interest" description="Disordered" evidence="1">
    <location>
        <begin position="146"/>
        <end position="176"/>
    </location>
</feature>
<keyword evidence="3" id="KW-0695">RNA-directed DNA polymerase</keyword>
<evidence type="ECO:0000259" key="2">
    <source>
        <dbReference type="Pfam" id="PF03732"/>
    </source>
</evidence>
<evidence type="ECO:0000313" key="3">
    <source>
        <dbReference type="EMBL" id="GJT68456.1"/>
    </source>
</evidence>
<dbReference type="GO" id="GO:0003964">
    <property type="term" value="F:RNA-directed DNA polymerase activity"/>
    <property type="evidence" value="ECO:0007669"/>
    <property type="project" value="UniProtKB-KW"/>
</dbReference>
<feature type="compositionally biased region" description="Basic and acidic residues" evidence="1">
    <location>
        <begin position="26"/>
        <end position="45"/>
    </location>
</feature>
<protein>
    <submittedName>
        <fullName evidence="3">Reverse transcriptase domain-containing protein</fullName>
    </submittedName>
</protein>
<feature type="compositionally biased region" description="Basic and acidic residues" evidence="1">
    <location>
        <begin position="148"/>
        <end position="163"/>
    </location>
</feature>
<name>A0ABQ5FYU9_9ASTR</name>
<reference evidence="3" key="2">
    <citation type="submission" date="2022-01" db="EMBL/GenBank/DDBJ databases">
        <authorList>
            <person name="Yamashiro T."/>
            <person name="Shiraishi A."/>
            <person name="Satake H."/>
            <person name="Nakayama K."/>
        </authorList>
    </citation>
    <scope>NUCLEOTIDE SEQUENCE</scope>
</reference>
<dbReference type="PANTHER" id="PTHR33223">
    <property type="entry name" value="CCHC-TYPE DOMAIN-CONTAINING PROTEIN"/>
    <property type="match status" value="1"/>
</dbReference>
<reference evidence="3" key="1">
    <citation type="journal article" date="2022" name="Int. J. Mol. Sci.">
        <title>Draft Genome of Tanacetum Coccineum: Genomic Comparison of Closely Related Tanacetum-Family Plants.</title>
        <authorList>
            <person name="Yamashiro T."/>
            <person name="Shiraishi A."/>
            <person name="Nakayama K."/>
            <person name="Satake H."/>
        </authorList>
    </citation>
    <scope>NUCLEOTIDE SEQUENCE</scope>
</reference>
<accession>A0ABQ5FYU9</accession>
<dbReference type="InterPro" id="IPR005162">
    <property type="entry name" value="Retrotrans_gag_dom"/>
</dbReference>
<keyword evidence="3" id="KW-0808">Transferase</keyword>
<keyword evidence="4" id="KW-1185">Reference proteome</keyword>